<protein>
    <recommendedName>
        <fullName evidence="3">UDP-glucose 4-epimerase</fullName>
    </recommendedName>
    <alternativeName>
        <fullName evidence="5">Galactowaldenase</fullName>
    </alternativeName>
    <alternativeName>
        <fullName evidence="4">UDP-galactose 4-epimerase</fullName>
    </alternativeName>
</protein>
<dbReference type="GO" id="GO:0033499">
    <property type="term" value="P:galactose catabolic process via UDP-galactose, Leloir pathway"/>
    <property type="evidence" value="ECO:0007669"/>
    <property type="project" value="TreeGrafter"/>
</dbReference>
<dbReference type="InterPro" id="IPR001509">
    <property type="entry name" value="Epimerase_deHydtase"/>
</dbReference>
<evidence type="ECO:0000313" key="7">
    <source>
        <dbReference type="EMBL" id="PXY37876.1"/>
    </source>
</evidence>
<keyword evidence="8" id="KW-1185">Reference proteome</keyword>
<dbReference type="EMBL" id="MASU01000002">
    <property type="protein sequence ID" value="PXY37876.1"/>
    <property type="molecule type" value="Genomic_DNA"/>
</dbReference>
<dbReference type="SUPFAM" id="SSF51735">
    <property type="entry name" value="NAD(P)-binding Rossmann-fold domains"/>
    <property type="match status" value="1"/>
</dbReference>
<reference evidence="7 8" key="1">
    <citation type="submission" date="2016-07" db="EMBL/GenBank/DDBJ databases">
        <title>Draft genome sequence of Prauserella sp. YIM 121212, isolated from alkaline soil.</title>
        <authorList>
            <person name="Ruckert C."/>
            <person name="Albersmeier A."/>
            <person name="Jiang C.-L."/>
            <person name="Jiang Y."/>
            <person name="Kalinowski J."/>
            <person name="Schneider O."/>
            <person name="Winkler A."/>
            <person name="Zotchev S.B."/>
        </authorList>
    </citation>
    <scope>NUCLEOTIDE SEQUENCE [LARGE SCALE GENOMIC DNA]</scope>
    <source>
        <strain evidence="7 8">YIM 121212</strain>
    </source>
</reference>
<dbReference type="Proteomes" id="UP000247892">
    <property type="component" value="Unassembled WGS sequence"/>
</dbReference>
<dbReference type="OrthoDB" id="9779041at2"/>
<gene>
    <name evidence="7" type="ORF">BA062_04515</name>
</gene>
<dbReference type="Pfam" id="PF01370">
    <property type="entry name" value="Epimerase"/>
    <property type="match status" value="1"/>
</dbReference>
<comment type="pathway">
    <text evidence="1">Carbohydrate metabolism; galactose metabolism.</text>
</comment>
<evidence type="ECO:0000313" key="8">
    <source>
        <dbReference type="Proteomes" id="UP000247892"/>
    </source>
</evidence>
<comment type="caution">
    <text evidence="7">The sequence shown here is derived from an EMBL/GenBank/DDBJ whole genome shotgun (WGS) entry which is preliminary data.</text>
</comment>
<dbReference type="Gene3D" id="3.40.50.720">
    <property type="entry name" value="NAD(P)-binding Rossmann-like Domain"/>
    <property type="match status" value="1"/>
</dbReference>
<dbReference type="AlphaFoldDB" id="A0A318M500"/>
<evidence type="ECO:0000256" key="1">
    <source>
        <dbReference type="ARBA" id="ARBA00004947"/>
    </source>
</evidence>
<evidence type="ECO:0000256" key="4">
    <source>
        <dbReference type="ARBA" id="ARBA00031367"/>
    </source>
</evidence>
<evidence type="ECO:0000256" key="5">
    <source>
        <dbReference type="ARBA" id="ARBA00033067"/>
    </source>
</evidence>
<dbReference type="Gene3D" id="3.90.25.10">
    <property type="entry name" value="UDP-galactose 4-epimerase, domain 1"/>
    <property type="match status" value="1"/>
</dbReference>
<feature type="domain" description="NAD-dependent epimerase/dehydratase" evidence="6">
    <location>
        <begin position="3"/>
        <end position="237"/>
    </location>
</feature>
<accession>A0A318M500</accession>
<comment type="similarity">
    <text evidence="2">Belongs to the NAD(P)-dependent epimerase/dehydratase family.</text>
</comment>
<organism evidence="7 8">
    <name type="scientific">Prauserella flavalba</name>
    <dbReference type="NCBI Taxonomy" id="1477506"/>
    <lineage>
        <taxon>Bacteria</taxon>
        <taxon>Bacillati</taxon>
        <taxon>Actinomycetota</taxon>
        <taxon>Actinomycetes</taxon>
        <taxon>Pseudonocardiales</taxon>
        <taxon>Pseudonocardiaceae</taxon>
        <taxon>Prauserella</taxon>
    </lineage>
</organism>
<dbReference type="RefSeq" id="WP_110334750.1">
    <property type="nucleotide sequence ID" value="NZ_MASU01000002.1"/>
</dbReference>
<evidence type="ECO:0000256" key="3">
    <source>
        <dbReference type="ARBA" id="ARBA00018569"/>
    </source>
</evidence>
<proteinExistence type="inferred from homology"/>
<dbReference type="InterPro" id="IPR036291">
    <property type="entry name" value="NAD(P)-bd_dom_sf"/>
</dbReference>
<evidence type="ECO:0000259" key="6">
    <source>
        <dbReference type="Pfam" id="PF01370"/>
    </source>
</evidence>
<dbReference type="PANTHER" id="PTHR43725">
    <property type="entry name" value="UDP-GLUCOSE 4-EPIMERASE"/>
    <property type="match status" value="1"/>
</dbReference>
<sequence length="312" mass="32609">MRVLVTGAAGYLGHAVVAALAERGHDPVAFVRDAAKAPRQAAATAVGDVEDPASLREAVRDVEGVCHLAARARVRESLADPLPYWRTNVNGTLNLLGALTDRDAPASLVLASTAAVYGTPTVQPISEDAPIAPTNPYGATKAAADLAAANVAATGRLGAISLRAFNIAGAVDGHPDRDFTRLIPKVLAVQAGLAEELGVNGDGSAVRDFVHVADMAHAFVLAIEACTPGEWRAYNVGSGRETSINDVLAAAEQITGRPVRIKRNPPANEPRVLLADSRRIREELGWQAPNSDLSQILSDGWKSLTSAYAAPE</sequence>
<name>A0A318M500_9PSEU</name>
<evidence type="ECO:0000256" key="2">
    <source>
        <dbReference type="ARBA" id="ARBA00007637"/>
    </source>
</evidence>
<dbReference type="PANTHER" id="PTHR43725:SF53">
    <property type="entry name" value="UDP-ARABINOSE 4-EPIMERASE 1"/>
    <property type="match status" value="1"/>
</dbReference>